<comment type="caution">
    <text evidence="1">The sequence shown here is derived from an EMBL/GenBank/DDBJ whole genome shotgun (WGS) entry which is preliminary data.</text>
</comment>
<name>A0AAD8L503_TARER</name>
<gene>
    <name evidence="1" type="ORF">QVD17_01492</name>
</gene>
<evidence type="ECO:0000313" key="1">
    <source>
        <dbReference type="EMBL" id="KAK1435725.1"/>
    </source>
</evidence>
<reference evidence="1" key="1">
    <citation type="journal article" date="2023" name="bioRxiv">
        <title>Improved chromosome-level genome assembly for marigold (Tagetes erecta).</title>
        <authorList>
            <person name="Jiang F."/>
            <person name="Yuan L."/>
            <person name="Wang S."/>
            <person name="Wang H."/>
            <person name="Xu D."/>
            <person name="Wang A."/>
            <person name="Fan W."/>
        </authorList>
    </citation>
    <scope>NUCLEOTIDE SEQUENCE</scope>
    <source>
        <strain evidence="1">WSJ</strain>
        <tissue evidence="1">Leaf</tissue>
    </source>
</reference>
<evidence type="ECO:0000313" key="2">
    <source>
        <dbReference type="Proteomes" id="UP001229421"/>
    </source>
</evidence>
<accession>A0AAD8L503</accession>
<dbReference type="Proteomes" id="UP001229421">
    <property type="component" value="Unassembled WGS sequence"/>
</dbReference>
<proteinExistence type="predicted"/>
<dbReference type="EMBL" id="JAUHHV010000001">
    <property type="protein sequence ID" value="KAK1435725.1"/>
    <property type="molecule type" value="Genomic_DNA"/>
</dbReference>
<protein>
    <submittedName>
        <fullName evidence="1">Uncharacterized protein</fullName>
    </submittedName>
</protein>
<organism evidence="1 2">
    <name type="scientific">Tagetes erecta</name>
    <name type="common">African marigold</name>
    <dbReference type="NCBI Taxonomy" id="13708"/>
    <lineage>
        <taxon>Eukaryota</taxon>
        <taxon>Viridiplantae</taxon>
        <taxon>Streptophyta</taxon>
        <taxon>Embryophyta</taxon>
        <taxon>Tracheophyta</taxon>
        <taxon>Spermatophyta</taxon>
        <taxon>Magnoliopsida</taxon>
        <taxon>eudicotyledons</taxon>
        <taxon>Gunneridae</taxon>
        <taxon>Pentapetalae</taxon>
        <taxon>asterids</taxon>
        <taxon>campanulids</taxon>
        <taxon>Asterales</taxon>
        <taxon>Asteraceae</taxon>
        <taxon>Asteroideae</taxon>
        <taxon>Heliantheae alliance</taxon>
        <taxon>Tageteae</taxon>
        <taxon>Tagetes</taxon>
    </lineage>
</organism>
<dbReference type="AlphaFoldDB" id="A0AAD8L503"/>
<sequence length="108" mass="12161">MLDRRNNGLLSRQSMLIIHCFKCMLLQDAQTKHGYNTPGPILLPCEVDLFYRVVAEMEAKDMEPHGFGFGFGYRMCSPFNPSWRTLVNAGEGCGGYGVLTPSRLVKMK</sequence>
<keyword evidence="2" id="KW-1185">Reference proteome</keyword>